<dbReference type="InterPro" id="IPR008942">
    <property type="entry name" value="ENTH_VHS"/>
</dbReference>
<evidence type="ECO:0000259" key="4">
    <source>
        <dbReference type="PROSITE" id="PS50174"/>
    </source>
</evidence>
<dbReference type="Gene3D" id="1.10.10.790">
    <property type="entry name" value="Surp module"/>
    <property type="match status" value="1"/>
</dbReference>
<dbReference type="SMART" id="SM00648">
    <property type="entry name" value="SWAP"/>
    <property type="match status" value="1"/>
</dbReference>
<feature type="domain" description="G-patch" evidence="4">
    <location>
        <begin position="711"/>
        <end position="760"/>
    </location>
</feature>
<feature type="domain" description="CID" evidence="5">
    <location>
        <begin position="163"/>
        <end position="303"/>
    </location>
</feature>
<dbReference type="PROSITE" id="PS50128">
    <property type="entry name" value="SURP"/>
    <property type="match status" value="1"/>
</dbReference>
<proteinExistence type="predicted"/>
<keyword evidence="1" id="KW-0175">Coiled coil</keyword>
<dbReference type="SUPFAM" id="SSF109905">
    <property type="entry name" value="Surp module (SWAP domain)"/>
    <property type="match status" value="1"/>
</dbReference>
<dbReference type="PANTHER" id="PTHR12323">
    <property type="entry name" value="SR-RELATED CTD ASSOCIATED FACTOR 6"/>
    <property type="match status" value="1"/>
</dbReference>
<evidence type="ECO:0000256" key="2">
    <source>
        <dbReference type="SAM" id="MobiDB-lite"/>
    </source>
</evidence>
<accession>A0A0B7ACE2</accession>
<dbReference type="GO" id="GO:0003723">
    <property type="term" value="F:RNA binding"/>
    <property type="evidence" value="ECO:0007669"/>
    <property type="project" value="InterPro"/>
</dbReference>
<dbReference type="Gene3D" id="1.25.40.90">
    <property type="match status" value="1"/>
</dbReference>
<dbReference type="GO" id="GO:0006396">
    <property type="term" value="P:RNA processing"/>
    <property type="evidence" value="ECO:0007669"/>
    <property type="project" value="InterPro"/>
</dbReference>
<dbReference type="InterPro" id="IPR000467">
    <property type="entry name" value="G_patch_dom"/>
</dbReference>
<dbReference type="Pfam" id="PF04818">
    <property type="entry name" value="CID"/>
    <property type="match status" value="1"/>
</dbReference>
<evidence type="ECO:0008006" key="7">
    <source>
        <dbReference type="Google" id="ProtNLM"/>
    </source>
</evidence>
<feature type="domain" description="SURP motif" evidence="3">
    <location>
        <begin position="14"/>
        <end position="56"/>
    </location>
</feature>
<dbReference type="PROSITE" id="PS51391">
    <property type="entry name" value="CID"/>
    <property type="match status" value="1"/>
</dbReference>
<dbReference type="GO" id="GO:0048471">
    <property type="term" value="C:perinuclear region of cytoplasm"/>
    <property type="evidence" value="ECO:0007669"/>
    <property type="project" value="TreeGrafter"/>
</dbReference>
<name>A0A0B7ACE2_9EUPU</name>
<dbReference type="SUPFAM" id="SSF48464">
    <property type="entry name" value="ENTH/VHS domain"/>
    <property type="match status" value="1"/>
</dbReference>
<dbReference type="InterPro" id="IPR035967">
    <property type="entry name" value="SWAP/Surp_sf"/>
</dbReference>
<feature type="compositionally biased region" description="Low complexity" evidence="2">
    <location>
        <begin position="664"/>
        <end position="684"/>
    </location>
</feature>
<sequence>MNCPDSLDSEMKNIIDKLANFVARNGPQFEEMTKQKQKDNPKFAFLFGGEFYTYYKYKVASEIAQINQKQHLEQQQQQQLPQQQVMQPMLQNRQWQSNPQLQEQINQTQGQVNQLQAHIQEQVSQSESNLAAQYQVLMQQQQSQIQDTIVKSLEDKLNSLLQVCELTIEDFNEAVQPIIDSCTKDAILAGKNWIMQRTSSEKFCDALAQYFLRRITSKEAPFQLRLHLIYLINDVMHHCVRRNVEILRLALETVVVPIFCTSCLTAEDDKIVKLTKLLDLWEKNKYFAPDTLEKMRDPSQALSSYQADLITENAQAVTSITQAIQQQYSALEKQHQDFVSHLNLQLATAQQQLQVLLSQSGDAGGPPTSNTGLPSSLPLMTSMSGHQQIPGSLMSFPPPNSMIVSSSGDQISGYNQNGGPPGMVPGPNMYGSLHQSQQPQQFEYNHGSNMAMLPPDMQGPPPSGVGLMQLPMPDFSKPPPGFPPLGPPPTGLPPLIPPSDLDLTPAVPYYELPAGLIAPLIRLEDFEYKPLDPRDIRLPPPMPPSERLLAAVEAFYQPPSRERPRDVDGWEKLGLYEFFRAKQRAKRIKEKGWDSRSRSQSRSPSGSPGGIENSPPRRRFNSEERRQSQLYRSSLSQSPSRSRSQTPPSSRSRSPSPRRRQVRSRSQSPLPYLRSSRSPTPRRAPSLERSPTPPSFAPSFSHVPHEIRLGEENKGHQLLKKMGWAGRGLGAEEQGMTDPVEAAEIRDRMDMHKGIGINLRDPFEQFRKNKSQGFIQRMKTRDDEKPKKKSRFND</sequence>
<dbReference type="InterPro" id="IPR006569">
    <property type="entry name" value="CID_dom"/>
</dbReference>
<evidence type="ECO:0000259" key="3">
    <source>
        <dbReference type="PROSITE" id="PS50128"/>
    </source>
</evidence>
<feature type="coiled-coil region" evidence="1">
    <location>
        <begin position="98"/>
        <end position="125"/>
    </location>
</feature>
<evidence type="ECO:0000313" key="6">
    <source>
        <dbReference type="EMBL" id="CEK78408.1"/>
    </source>
</evidence>
<dbReference type="InterPro" id="IPR000061">
    <property type="entry name" value="Surp"/>
</dbReference>
<dbReference type="SMART" id="SM00443">
    <property type="entry name" value="G_patch"/>
    <property type="match status" value="1"/>
</dbReference>
<dbReference type="Pfam" id="PF01805">
    <property type="entry name" value="Surp"/>
    <property type="match status" value="1"/>
</dbReference>
<dbReference type="GO" id="GO:0006874">
    <property type="term" value="P:intracellular calcium ion homeostasis"/>
    <property type="evidence" value="ECO:0007669"/>
    <property type="project" value="TreeGrafter"/>
</dbReference>
<evidence type="ECO:0000256" key="1">
    <source>
        <dbReference type="SAM" id="Coils"/>
    </source>
</evidence>
<gene>
    <name evidence="6" type="primary">ORF110005</name>
</gene>
<dbReference type="Pfam" id="PF25127">
    <property type="entry name" value="DUF7819"/>
    <property type="match status" value="1"/>
</dbReference>
<evidence type="ECO:0000259" key="5">
    <source>
        <dbReference type="PROSITE" id="PS51391"/>
    </source>
</evidence>
<dbReference type="PROSITE" id="PS50174">
    <property type="entry name" value="G_PATCH"/>
    <property type="match status" value="1"/>
</dbReference>
<dbReference type="Pfam" id="PF01585">
    <property type="entry name" value="G-patch"/>
    <property type="match status" value="1"/>
</dbReference>
<feature type="region of interest" description="Disordered" evidence="2">
    <location>
        <begin position="587"/>
        <end position="705"/>
    </location>
</feature>
<dbReference type="EMBL" id="HACG01031543">
    <property type="protein sequence ID" value="CEK78408.1"/>
    <property type="molecule type" value="Transcribed_RNA"/>
</dbReference>
<feature type="region of interest" description="Disordered" evidence="2">
    <location>
        <begin position="762"/>
        <end position="794"/>
    </location>
</feature>
<reference evidence="6" key="1">
    <citation type="submission" date="2014-12" db="EMBL/GenBank/DDBJ databases">
        <title>Insight into the proteome of Arion vulgaris.</title>
        <authorList>
            <person name="Aradska J."/>
            <person name="Bulat T."/>
            <person name="Smidak R."/>
            <person name="Sarate P."/>
            <person name="Gangsoo J."/>
            <person name="Sialana F."/>
            <person name="Bilban M."/>
            <person name="Lubec G."/>
        </authorList>
    </citation>
    <scope>NUCLEOTIDE SEQUENCE</scope>
    <source>
        <tissue evidence="6">Skin</tissue>
    </source>
</reference>
<dbReference type="InterPro" id="IPR056721">
    <property type="entry name" value="DUF7819"/>
</dbReference>
<protein>
    <recommendedName>
        <fullName evidence="7">Calcium homeostasis endoplasmic reticulum protein</fullName>
    </recommendedName>
</protein>
<dbReference type="PANTHER" id="PTHR12323:SF0">
    <property type="entry name" value="CALCIUM HOMEOSTASIS ENDOPLASMIC RETICULUM PROTEIN"/>
    <property type="match status" value="1"/>
</dbReference>
<organism evidence="6">
    <name type="scientific">Arion vulgaris</name>
    <dbReference type="NCBI Taxonomy" id="1028688"/>
    <lineage>
        <taxon>Eukaryota</taxon>
        <taxon>Metazoa</taxon>
        <taxon>Spiralia</taxon>
        <taxon>Lophotrochozoa</taxon>
        <taxon>Mollusca</taxon>
        <taxon>Gastropoda</taxon>
        <taxon>Heterobranchia</taxon>
        <taxon>Euthyneura</taxon>
        <taxon>Panpulmonata</taxon>
        <taxon>Eupulmonata</taxon>
        <taxon>Stylommatophora</taxon>
        <taxon>Helicina</taxon>
        <taxon>Arionoidea</taxon>
        <taxon>Arionidae</taxon>
        <taxon>Arion</taxon>
    </lineage>
</organism>
<feature type="compositionally biased region" description="Basic and acidic residues" evidence="2">
    <location>
        <begin position="779"/>
        <end position="794"/>
    </location>
</feature>
<dbReference type="AlphaFoldDB" id="A0A0B7ACE2"/>
<feature type="compositionally biased region" description="Low complexity" evidence="2">
    <location>
        <begin position="628"/>
        <end position="655"/>
    </location>
</feature>